<reference evidence="3 4" key="1">
    <citation type="submission" date="2021-02" db="EMBL/GenBank/DDBJ databases">
        <title>Plant Genome Project.</title>
        <authorList>
            <person name="Zhang R.-G."/>
        </authorList>
    </citation>
    <scope>NUCLEOTIDE SEQUENCE [LARGE SCALE GENOMIC DNA]</scope>
    <source>
        <tissue evidence="3">Leaves</tissue>
    </source>
</reference>
<dbReference type="InterPro" id="IPR040256">
    <property type="entry name" value="At4g02000-like"/>
</dbReference>
<gene>
    <name evidence="3" type="ORF">JRO89_XSUnG0013600</name>
</gene>
<evidence type="ECO:0000256" key="1">
    <source>
        <dbReference type="SAM" id="MobiDB-lite"/>
    </source>
</evidence>
<feature type="compositionally biased region" description="Basic and acidic residues" evidence="1">
    <location>
        <begin position="131"/>
        <end position="154"/>
    </location>
</feature>
<keyword evidence="4" id="KW-1185">Reference proteome</keyword>
<protein>
    <recommendedName>
        <fullName evidence="2">Zinc knuckle CX2CX4HX4C domain-containing protein</fullName>
    </recommendedName>
</protein>
<feature type="region of interest" description="Disordered" evidence="1">
    <location>
        <begin position="131"/>
        <end position="160"/>
    </location>
</feature>
<proteinExistence type="predicted"/>
<dbReference type="PANTHER" id="PTHR31286">
    <property type="entry name" value="GLYCINE-RICH CELL WALL STRUCTURAL PROTEIN 1.8-LIKE"/>
    <property type="match status" value="1"/>
</dbReference>
<dbReference type="Pfam" id="PF14392">
    <property type="entry name" value="zf-CCHC_4"/>
    <property type="match status" value="1"/>
</dbReference>
<dbReference type="InterPro" id="IPR025836">
    <property type="entry name" value="Zn_knuckle_CX2CX4HX4C"/>
</dbReference>
<dbReference type="PANTHER" id="PTHR31286:SF167">
    <property type="entry name" value="OS09G0268800 PROTEIN"/>
    <property type="match status" value="1"/>
</dbReference>
<accession>A0ABQ8H0E0</accession>
<name>A0ABQ8H0E0_9ROSI</name>
<evidence type="ECO:0000313" key="3">
    <source>
        <dbReference type="EMBL" id="KAH7531143.1"/>
    </source>
</evidence>
<dbReference type="Proteomes" id="UP000827721">
    <property type="component" value="Unassembled WGS sequence"/>
</dbReference>
<evidence type="ECO:0000313" key="4">
    <source>
        <dbReference type="Proteomes" id="UP000827721"/>
    </source>
</evidence>
<evidence type="ECO:0000259" key="2">
    <source>
        <dbReference type="Pfam" id="PF14392"/>
    </source>
</evidence>
<comment type="caution">
    <text evidence="3">The sequence shown here is derived from an EMBL/GenBank/DDBJ whole genome shotgun (WGS) entry which is preliminary data.</text>
</comment>
<dbReference type="EMBL" id="JAFEMO010000028">
    <property type="protein sequence ID" value="KAH7531143.1"/>
    <property type="molecule type" value="Genomic_DNA"/>
</dbReference>
<feature type="domain" description="Zinc knuckle CX2CX4HX4C" evidence="2">
    <location>
        <begin position="62"/>
        <end position="108"/>
    </location>
</feature>
<sequence>MDRKKVISGAPWNFNNDLIVLEEPKGLEVGVFLGNLIGNLEDTDMGATGDWLDNFMRGRVNIDINKTLKRALRVSLDGETLTILLQYERLPSFCTHCGCLGHVVGTCPATKEGEMLPAKFGVWLKVGAPTDRGKGRWSRNDEQPPRTDKEKKGDSAGTSPLKKECRLKGIVLLSLLPCL</sequence>
<organism evidence="3 4">
    <name type="scientific">Xanthoceras sorbifolium</name>
    <dbReference type="NCBI Taxonomy" id="99658"/>
    <lineage>
        <taxon>Eukaryota</taxon>
        <taxon>Viridiplantae</taxon>
        <taxon>Streptophyta</taxon>
        <taxon>Embryophyta</taxon>
        <taxon>Tracheophyta</taxon>
        <taxon>Spermatophyta</taxon>
        <taxon>Magnoliopsida</taxon>
        <taxon>eudicotyledons</taxon>
        <taxon>Gunneridae</taxon>
        <taxon>Pentapetalae</taxon>
        <taxon>rosids</taxon>
        <taxon>malvids</taxon>
        <taxon>Sapindales</taxon>
        <taxon>Sapindaceae</taxon>
        <taxon>Xanthoceroideae</taxon>
        <taxon>Xanthoceras</taxon>
    </lineage>
</organism>